<proteinExistence type="predicted"/>
<dbReference type="EMBL" id="MAYS01000057">
    <property type="protein sequence ID" value="OFC63601.1"/>
    <property type="molecule type" value="Genomic_DNA"/>
</dbReference>
<dbReference type="AlphaFoldDB" id="A0A1E7Z4G0"/>
<protein>
    <submittedName>
        <fullName evidence="1">Uncharacterized protein</fullName>
    </submittedName>
</protein>
<evidence type="ECO:0000313" key="1">
    <source>
        <dbReference type="EMBL" id="OFC63601.1"/>
    </source>
</evidence>
<organism evidence="1 2">
    <name type="scientific">Candidatus Erwinia dacicola</name>
    <dbReference type="NCBI Taxonomy" id="252393"/>
    <lineage>
        <taxon>Bacteria</taxon>
        <taxon>Pseudomonadati</taxon>
        <taxon>Pseudomonadota</taxon>
        <taxon>Gammaproteobacteria</taxon>
        <taxon>Enterobacterales</taxon>
        <taxon>Erwiniaceae</taxon>
        <taxon>Erwinia</taxon>
    </lineage>
</organism>
<accession>A0A1E7Z4G0</accession>
<reference evidence="1 2" key="1">
    <citation type="submission" date="2016-07" db="EMBL/GenBank/DDBJ databases">
        <authorList>
            <person name="Yuval B."/>
        </authorList>
    </citation>
    <scope>NUCLEOTIDE SEQUENCE [LARGE SCALE GENOMIC DNA]</scope>
    <source>
        <strain evidence="1 2">IL</strain>
    </source>
</reference>
<gene>
    <name evidence="1" type="ORF">BBW68_00655</name>
</gene>
<dbReference type="Proteomes" id="UP000243534">
    <property type="component" value="Unassembled WGS sequence"/>
</dbReference>
<sequence length="62" mass="7537">MYFISEVSLEFMQIGRHSGLEYRLQFQKIFQRQENMVMFRTRITLSTSPRRLYSDTKLSRAL</sequence>
<comment type="caution">
    <text evidence="1">The sequence shown here is derived from an EMBL/GenBank/DDBJ whole genome shotgun (WGS) entry which is preliminary data.</text>
</comment>
<evidence type="ECO:0000313" key="2">
    <source>
        <dbReference type="Proteomes" id="UP000243534"/>
    </source>
</evidence>
<name>A0A1E7Z4G0_9GAMM</name>